<gene>
    <name evidence="4" type="ORF">KUV50_11565</name>
</gene>
<accession>A0A953HNB9</accession>
<dbReference type="GO" id="GO:0015344">
    <property type="term" value="F:siderophore uptake transmembrane transporter activity"/>
    <property type="evidence" value="ECO:0007669"/>
    <property type="project" value="TreeGrafter"/>
</dbReference>
<dbReference type="PANTHER" id="PTHR30069:SF29">
    <property type="entry name" value="HEMOGLOBIN AND HEMOGLOBIN-HAPTOGLOBIN-BINDING PROTEIN 1-RELATED"/>
    <property type="match status" value="1"/>
</dbReference>
<reference evidence="4" key="1">
    <citation type="submission" date="2021-06" db="EMBL/GenBank/DDBJ databases">
        <title>44 bacteria genomes isolated from Dapeng, Shenzhen.</title>
        <authorList>
            <person name="Zheng W."/>
            <person name="Yu S."/>
            <person name="Huang Y."/>
        </authorList>
    </citation>
    <scope>NUCLEOTIDE SEQUENCE</scope>
    <source>
        <strain evidence="4">DP5N28-2</strain>
    </source>
</reference>
<keyword evidence="2" id="KW-1134">Transmembrane beta strand</keyword>
<dbReference type="PROSITE" id="PS52016">
    <property type="entry name" value="TONB_DEPENDENT_REC_3"/>
    <property type="match status" value="1"/>
</dbReference>
<evidence type="ECO:0000313" key="5">
    <source>
        <dbReference type="Proteomes" id="UP000753961"/>
    </source>
</evidence>
<dbReference type="PANTHER" id="PTHR30069">
    <property type="entry name" value="TONB-DEPENDENT OUTER MEMBRANE RECEPTOR"/>
    <property type="match status" value="1"/>
</dbReference>
<proteinExistence type="inferred from homology"/>
<dbReference type="InterPro" id="IPR012910">
    <property type="entry name" value="Plug_dom"/>
</dbReference>
<keyword evidence="1" id="KW-0732">Signal</keyword>
<keyword evidence="2" id="KW-0812">Transmembrane</keyword>
<keyword evidence="5" id="KW-1185">Reference proteome</keyword>
<dbReference type="RefSeq" id="WP_222580316.1">
    <property type="nucleotide sequence ID" value="NZ_JAHVHU010000010.1"/>
</dbReference>
<dbReference type="InterPro" id="IPR039426">
    <property type="entry name" value="TonB-dep_rcpt-like"/>
</dbReference>
<dbReference type="InterPro" id="IPR037066">
    <property type="entry name" value="Plug_dom_sf"/>
</dbReference>
<dbReference type="Pfam" id="PF07715">
    <property type="entry name" value="Plug"/>
    <property type="match status" value="1"/>
</dbReference>
<dbReference type="Gene3D" id="2.60.40.1120">
    <property type="entry name" value="Carboxypeptidase-like, regulatory domain"/>
    <property type="match status" value="1"/>
</dbReference>
<dbReference type="Gene3D" id="2.170.130.10">
    <property type="entry name" value="TonB-dependent receptor, plug domain"/>
    <property type="match status" value="1"/>
</dbReference>
<dbReference type="NCBIfam" id="TIGR04056">
    <property type="entry name" value="OMP_RagA_SusC"/>
    <property type="match status" value="1"/>
</dbReference>
<evidence type="ECO:0000256" key="2">
    <source>
        <dbReference type="PROSITE-ProRule" id="PRU01360"/>
    </source>
</evidence>
<comment type="subcellular location">
    <subcellularLocation>
        <location evidence="2">Cell outer membrane</location>
        <topology evidence="2">Multi-pass membrane protein</topology>
    </subcellularLocation>
</comment>
<comment type="caution">
    <text evidence="4">The sequence shown here is derived from an EMBL/GenBank/DDBJ whole genome shotgun (WGS) entry which is preliminary data.</text>
</comment>
<dbReference type="AlphaFoldDB" id="A0A953HNB9"/>
<keyword evidence="2" id="KW-0998">Cell outer membrane</keyword>
<dbReference type="InterPro" id="IPR008969">
    <property type="entry name" value="CarboxyPept-like_regulatory"/>
</dbReference>
<evidence type="ECO:0000313" key="4">
    <source>
        <dbReference type="EMBL" id="MBY5958777.1"/>
    </source>
</evidence>
<comment type="similarity">
    <text evidence="2">Belongs to the TonB-dependent receptor family.</text>
</comment>
<dbReference type="InterPro" id="IPR023997">
    <property type="entry name" value="TonB-dep_OMP_SusC/RagA_CS"/>
</dbReference>
<dbReference type="FunFam" id="2.60.40.1120:FF:000003">
    <property type="entry name" value="Outer membrane protein Omp121"/>
    <property type="match status" value="1"/>
</dbReference>
<name>A0A953HNB9_9BACT</name>
<keyword evidence="2" id="KW-0813">Transport</keyword>
<dbReference type="Proteomes" id="UP000753961">
    <property type="component" value="Unassembled WGS sequence"/>
</dbReference>
<dbReference type="EMBL" id="JAHVHU010000010">
    <property type="protein sequence ID" value="MBY5958777.1"/>
    <property type="molecule type" value="Genomic_DNA"/>
</dbReference>
<dbReference type="SUPFAM" id="SSF56935">
    <property type="entry name" value="Porins"/>
    <property type="match status" value="1"/>
</dbReference>
<keyword evidence="2" id="KW-0472">Membrane</keyword>
<sequence length="587" mass="64357">MMIKNRNIITLLIAGVLLFSCPLWGFALPKITVSGIVTDTDGESLIGVNVQVKGTDKGTATDIDGSYELNDVAEDATLVFSYIGYQTLEVLVDGQSTIDVSLTSDAELLEEIVVVGYGKQKKANVIGSVTAISGSDIEAIPAPDLTNAISGRLPGSVVMQGSGEPGRNSARILVRGRSTLGGAGQTSPLVVIDGIPNRSLNEIDPNDIESISVLKDAAAAIYGSSAANGVILVTTKSGTQEGTRLNYQLYQGYLTPTILPEPAGAAQYARYISDYQNYEGLSRLYSDRDIELYENGNDPWEHPRTNWMDELVRDWTTTSKHHLSLSGGSDNLSYFISAGFKNEEAFYAQESTNYKQYNLRANVDVPINNWLTASVNYAGFITDRKYPTTSTYQLVGWASLVVPTEPAFWPTGEPGPDFEGGVNPVVNSSFVAGYDELNNYKNQITLKTSIQPEFVPGLDIGAFYTLDLNNAYNKTFKKPWTLYYADWESAVRDADGFITRMDLQPRKRGLDSPELTDRYGRDINTMAQFHANYSKSFDNHSFSMFGAFEQFQVKSNGFNAYRKFFISDLVQTLGAGGGKRTKTMMGI</sequence>
<dbReference type="FunFam" id="2.170.130.10:FF:000003">
    <property type="entry name" value="SusC/RagA family TonB-linked outer membrane protein"/>
    <property type="match status" value="1"/>
</dbReference>
<dbReference type="GO" id="GO:0009279">
    <property type="term" value="C:cell outer membrane"/>
    <property type="evidence" value="ECO:0007669"/>
    <property type="project" value="UniProtKB-SubCell"/>
</dbReference>
<dbReference type="SUPFAM" id="SSF49464">
    <property type="entry name" value="Carboxypeptidase regulatory domain-like"/>
    <property type="match status" value="1"/>
</dbReference>
<dbReference type="NCBIfam" id="TIGR04057">
    <property type="entry name" value="SusC_RagA_signa"/>
    <property type="match status" value="1"/>
</dbReference>
<dbReference type="Pfam" id="PF13715">
    <property type="entry name" value="CarbopepD_reg_2"/>
    <property type="match status" value="1"/>
</dbReference>
<feature type="domain" description="TonB-dependent receptor plug" evidence="3">
    <location>
        <begin position="122"/>
        <end position="230"/>
    </location>
</feature>
<evidence type="ECO:0000256" key="1">
    <source>
        <dbReference type="ARBA" id="ARBA00022729"/>
    </source>
</evidence>
<evidence type="ECO:0000259" key="3">
    <source>
        <dbReference type="Pfam" id="PF07715"/>
    </source>
</evidence>
<organism evidence="4 5">
    <name type="scientific">Membranihabitans marinus</name>
    <dbReference type="NCBI Taxonomy" id="1227546"/>
    <lineage>
        <taxon>Bacteria</taxon>
        <taxon>Pseudomonadati</taxon>
        <taxon>Bacteroidota</taxon>
        <taxon>Saprospiria</taxon>
        <taxon>Saprospirales</taxon>
        <taxon>Saprospiraceae</taxon>
        <taxon>Membranihabitans</taxon>
    </lineage>
</organism>
<dbReference type="PROSITE" id="PS51257">
    <property type="entry name" value="PROKAR_LIPOPROTEIN"/>
    <property type="match status" value="1"/>
</dbReference>
<dbReference type="GO" id="GO:0044718">
    <property type="term" value="P:siderophore transmembrane transport"/>
    <property type="evidence" value="ECO:0007669"/>
    <property type="project" value="TreeGrafter"/>
</dbReference>
<protein>
    <submittedName>
        <fullName evidence="4">SusC/RagA family TonB-linked outer membrane protein</fullName>
    </submittedName>
</protein>
<dbReference type="InterPro" id="IPR023996">
    <property type="entry name" value="TonB-dep_OMP_SusC/RagA"/>
</dbReference>